<reference evidence="2" key="1">
    <citation type="journal article" date="2021" name="Nat. Commun.">
        <title>Genetic determinants of endophytism in the Arabidopsis root mycobiome.</title>
        <authorList>
            <person name="Mesny F."/>
            <person name="Miyauchi S."/>
            <person name="Thiergart T."/>
            <person name="Pickel B."/>
            <person name="Atanasova L."/>
            <person name="Karlsson M."/>
            <person name="Huettel B."/>
            <person name="Barry K.W."/>
            <person name="Haridas S."/>
            <person name="Chen C."/>
            <person name="Bauer D."/>
            <person name="Andreopoulos W."/>
            <person name="Pangilinan J."/>
            <person name="LaButti K."/>
            <person name="Riley R."/>
            <person name="Lipzen A."/>
            <person name="Clum A."/>
            <person name="Drula E."/>
            <person name="Henrissat B."/>
            <person name="Kohler A."/>
            <person name="Grigoriev I.V."/>
            <person name="Martin F.M."/>
            <person name="Hacquard S."/>
        </authorList>
    </citation>
    <scope>NUCLEOTIDE SEQUENCE</scope>
    <source>
        <strain evidence="2">MPI-SDFR-AT-0073</strain>
    </source>
</reference>
<organism evidence="2 3">
    <name type="scientific">Truncatella angustata</name>
    <dbReference type="NCBI Taxonomy" id="152316"/>
    <lineage>
        <taxon>Eukaryota</taxon>
        <taxon>Fungi</taxon>
        <taxon>Dikarya</taxon>
        <taxon>Ascomycota</taxon>
        <taxon>Pezizomycotina</taxon>
        <taxon>Sordariomycetes</taxon>
        <taxon>Xylariomycetidae</taxon>
        <taxon>Amphisphaeriales</taxon>
        <taxon>Sporocadaceae</taxon>
        <taxon>Truncatella</taxon>
    </lineage>
</organism>
<keyword evidence="3" id="KW-1185">Reference proteome</keyword>
<proteinExistence type="predicted"/>
<accession>A0A9P8UHH5</accession>
<dbReference type="RefSeq" id="XP_045956514.1">
    <property type="nucleotide sequence ID" value="XM_046103349.1"/>
</dbReference>
<name>A0A9P8UHH5_9PEZI</name>
<dbReference type="Proteomes" id="UP000758603">
    <property type="component" value="Unassembled WGS sequence"/>
</dbReference>
<feature type="chain" id="PRO_5040453253" description="Secreted protein" evidence="1">
    <location>
        <begin position="18"/>
        <end position="86"/>
    </location>
</feature>
<keyword evidence="1" id="KW-0732">Signal</keyword>
<protein>
    <recommendedName>
        <fullName evidence="4">Secreted protein</fullName>
    </recommendedName>
</protein>
<evidence type="ECO:0000256" key="1">
    <source>
        <dbReference type="SAM" id="SignalP"/>
    </source>
</evidence>
<dbReference type="AlphaFoldDB" id="A0A9P8UHH5"/>
<feature type="signal peptide" evidence="1">
    <location>
        <begin position="1"/>
        <end position="17"/>
    </location>
</feature>
<dbReference type="EMBL" id="JAGPXC010000006">
    <property type="protein sequence ID" value="KAH6652236.1"/>
    <property type="molecule type" value="Genomic_DNA"/>
</dbReference>
<sequence>MILLPAFYLFICHPTTCSTPSMQLLFLDVADAIRPICSLRQFGVSLLWDVHRHNEVHIACFNRVFQGGVFDMRSSSHPCKKSGHNR</sequence>
<comment type="caution">
    <text evidence="2">The sequence shown here is derived from an EMBL/GenBank/DDBJ whole genome shotgun (WGS) entry which is preliminary data.</text>
</comment>
<evidence type="ECO:0000313" key="3">
    <source>
        <dbReference type="Proteomes" id="UP000758603"/>
    </source>
</evidence>
<gene>
    <name evidence="2" type="ORF">BKA67DRAFT_573378</name>
</gene>
<evidence type="ECO:0008006" key="4">
    <source>
        <dbReference type="Google" id="ProtNLM"/>
    </source>
</evidence>
<dbReference type="GeneID" id="70132241"/>
<evidence type="ECO:0000313" key="2">
    <source>
        <dbReference type="EMBL" id="KAH6652236.1"/>
    </source>
</evidence>